<accession>A0A1F6URC9</accession>
<evidence type="ECO:0008006" key="3">
    <source>
        <dbReference type="Google" id="ProtNLM"/>
    </source>
</evidence>
<dbReference type="STRING" id="1801732.A2814_01425"/>
<dbReference type="Proteomes" id="UP000177869">
    <property type="component" value="Unassembled WGS sequence"/>
</dbReference>
<dbReference type="AlphaFoldDB" id="A0A1F6URC9"/>
<evidence type="ECO:0000313" key="2">
    <source>
        <dbReference type="Proteomes" id="UP000177869"/>
    </source>
</evidence>
<dbReference type="InterPro" id="IPR014942">
    <property type="entry name" value="AbiEii"/>
</dbReference>
<name>A0A1F6URC9_9BACT</name>
<evidence type="ECO:0000313" key="1">
    <source>
        <dbReference type="EMBL" id="OGI59947.1"/>
    </source>
</evidence>
<gene>
    <name evidence="1" type="ORF">A2814_01425</name>
</gene>
<organism evidence="1 2">
    <name type="scientific">Candidatus Nomurabacteria bacterium RIFCSPHIGHO2_01_FULL_38_19</name>
    <dbReference type="NCBI Taxonomy" id="1801732"/>
    <lineage>
        <taxon>Bacteria</taxon>
        <taxon>Candidatus Nomuraibacteriota</taxon>
    </lineage>
</organism>
<dbReference type="Pfam" id="PF08843">
    <property type="entry name" value="AbiEii"/>
    <property type="match status" value="1"/>
</dbReference>
<comment type="caution">
    <text evidence="1">The sequence shown here is derived from an EMBL/GenBank/DDBJ whole genome shotgun (WGS) entry which is preliminary data.</text>
</comment>
<dbReference type="EMBL" id="MFTI01000020">
    <property type="protein sequence ID" value="OGI59947.1"/>
    <property type="molecule type" value="Genomic_DNA"/>
</dbReference>
<protein>
    <recommendedName>
        <fullName evidence="3">Nucleotidyl transferase AbiEii/AbiGii toxin family protein</fullName>
    </recommendedName>
</protein>
<dbReference type="Gene3D" id="3.10.450.620">
    <property type="entry name" value="JHP933, nucleotidyltransferase-like core domain"/>
    <property type="match status" value="1"/>
</dbReference>
<proteinExistence type="predicted"/>
<sequence>MSEQILIILKRKLDALATFSEIDAETRVNVLKEELQYYVLNFIYHHPEYASWTMYGGSALRICHNLDRMSVDLDFEVDSEIKDSLLKELKEEVEKHFSNTYNVEPSFLTVKINNERGLTLKFHVGRELVAGYASEWVHIKLDLNYFPMSKKIVIEHIPKNHGQLSFVIRTYNLSALMASKLSAIFLRGIRGVGEVIYEEKGRDIYDLLWYMGKKVVPDLDYLKVKNVKEAKDLRTLFDKLTIKMNAVSKENLKQDLLPLFINRTYVENWLANWHETYLRLLDIYKINTVTTLSEGKSIAIHQHFQTDNFSFTYTYNTEDGNFVNIRYILSDYWIKFSEGNLPIEADKTLDTKIEFSSDGWSSVPASEDKLKRYAKLFLKKTEKYFQKTNKVILGNTIITKIIQMTADNLNQKEQIVLNKSALISCELDDLLR</sequence>
<reference evidence="1 2" key="1">
    <citation type="journal article" date="2016" name="Nat. Commun.">
        <title>Thousands of microbial genomes shed light on interconnected biogeochemical processes in an aquifer system.</title>
        <authorList>
            <person name="Anantharaman K."/>
            <person name="Brown C.T."/>
            <person name="Hug L.A."/>
            <person name="Sharon I."/>
            <person name="Castelle C.J."/>
            <person name="Probst A.J."/>
            <person name="Thomas B.C."/>
            <person name="Singh A."/>
            <person name="Wilkins M.J."/>
            <person name="Karaoz U."/>
            <person name="Brodie E.L."/>
            <person name="Williams K.H."/>
            <person name="Hubbard S.S."/>
            <person name="Banfield J.F."/>
        </authorList>
    </citation>
    <scope>NUCLEOTIDE SEQUENCE [LARGE SCALE GENOMIC DNA]</scope>
</reference>